<dbReference type="PANTHER" id="PTHR43304">
    <property type="entry name" value="PHYTOCHROME-LIKE PROTEIN CPH1"/>
    <property type="match status" value="1"/>
</dbReference>
<dbReference type="AlphaFoldDB" id="B4VQQ0"/>
<dbReference type="Pfam" id="PF00072">
    <property type="entry name" value="Response_reg"/>
    <property type="match status" value="1"/>
</dbReference>
<feature type="domain" description="Histidine kinase" evidence="9">
    <location>
        <begin position="645"/>
        <end position="907"/>
    </location>
</feature>
<feature type="domain" description="PAC" evidence="12">
    <location>
        <begin position="420"/>
        <end position="470"/>
    </location>
</feature>
<dbReference type="SUPFAM" id="SSF55785">
    <property type="entry name" value="PYP-like sensor domain (PAS domain)"/>
    <property type="match status" value="2"/>
</dbReference>
<name>B4VQQ0_9CYAN</name>
<dbReference type="SMART" id="SM00388">
    <property type="entry name" value="HisKA"/>
    <property type="match status" value="1"/>
</dbReference>
<dbReference type="SMART" id="SM00091">
    <property type="entry name" value="PAS"/>
    <property type="match status" value="2"/>
</dbReference>
<reference evidence="13 14" key="1">
    <citation type="submission" date="2008-07" db="EMBL/GenBank/DDBJ databases">
        <authorList>
            <person name="Tandeau de Marsac N."/>
            <person name="Ferriera S."/>
            <person name="Johnson J."/>
            <person name="Kravitz S."/>
            <person name="Beeson K."/>
            <person name="Sutton G."/>
            <person name="Rogers Y.-H."/>
            <person name="Friedman R."/>
            <person name="Frazier M."/>
            <person name="Venter J.C."/>
        </authorList>
    </citation>
    <scope>NUCLEOTIDE SEQUENCE [LARGE SCALE GENOMIC DNA]</scope>
    <source>
        <strain evidence="13 14">PCC 7420</strain>
    </source>
</reference>
<dbReference type="NCBIfam" id="TIGR00229">
    <property type="entry name" value="sensory_box"/>
    <property type="match status" value="2"/>
</dbReference>
<evidence type="ECO:0000313" key="13">
    <source>
        <dbReference type="EMBL" id="EDX75790.1"/>
    </source>
</evidence>
<keyword evidence="14" id="KW-1185">Reference proteome</keyword>
<dbReference type="CDD" id="cd00130">
    <property type="entry name" value="PAS"/>
    <property type="match status" value="2"/>
</dbReference>
<dbReference type="SUPFAM" id="SSF47384">
    <property type="entry name" value="Homodimeric domain of signal transducing histidine kinase"/>
    <property type="match status" value="1"/>
</dbReference>
<keyword evidence="8" id="KW-0175">Coiled coil</keyword>
<evidence type="ECO:0000256" key="8">
    <source>
        <dbReference type="SAM" id="Coils"/>
    </source>
</evidence>
<evidence type="ECO:0000259" key="9">
    <source>
        <dbReference type="PROSITE" id="PS50109"/>
    </source>
</evidence>
<feature type="domain" description="PAC" evidence="12">
    <location>
        <begin position="552"/>
        <end position="604"/>
    </location>
</feature>
<dbReference type="InterPro" id="IPR029016">
    <property type="entry name" value="GAF-like_dom_sf"/>
</dbReference>
<dbReference type="Proteomes" id="UP000003835">
    <property type="component" value="Unassembled WGS sequence"/>
</dbReference>
<gene>
    <name evidence="13" type="ORF">MC7420_6445</name>
</gene>
<dbReference type="Pfam" id="PF13426">
    <property type="entry name" value="PAS_9"/>
    <property type="match status" value="1"/>
</dbReference>
<feature type="coiled-coil region" evidence="8">
    <location>
        <begin position="134"/>
        <end position="175"/>
    </location>
</feature>
<dbReference type="PROSITE" id="PS50109">
    <property type="entry name" value="HIS_KIN"/>
    <property type="match status" value="1"/>
</dbReference>
<dbReference type="Gene3D" id="3.30.450.40">
    <property type="match status" value="1"/>
</dbReference>
<dbReference type="SMART" id="SM00387">
    <property type="entry name" value="HATPase_c"/>
    <property type="match status" value="1"/>
</dbReference>
<dbReference type="Pfam" id="PF02518">
    <property type="entry name" value="HATPase_c"/>
    <property type="match status" value="1"/>
</dbReference>
<dbReference type="STRING" id="118168.MC7420_6445"/>
<evidence type="ECO:0000256" key="4">
    <source>
        <dbReference type="ARBA" id="ARBA00022679"/>
    </source>
</evidence>
<dbReference type="Pfam" id="PF01590">
    <property type="entry name" value="GAF"/>
    <property type="match status" value="1"/>
</dbReference>
<accession>B4VQQ0</accession>
<evidence type="ECO:0000259" key="11">
    <source>
        <dbReference type="PROSITE" id="PS50112"/>
    </source>
</evidence>
<dbReference type="Gene3D" id="3.30.450.20">
    <property type="entry name" value="PAS domain"/>
    <property type="match status" value="2"/>
</dbReference>
<keyword evidence="5" id="KW-0418">Kinase</keyword>
<dbReference type="SMART" id="SM00448">
    <property type="entry name" value="REC"/>
    <property type="match status" value="1"/>
</dbReference>
<feature type="domain" description="PAS" evidence="11">
    <location>
        <begin position="346"/>
        <end position="415"/>
    </location>
</feature>
<dbReference type="EC" id="2.7.13.3" evidence="2"/>
<dbReference type="InterPro" id="IPR036097">
    <property type="entry name" value="HisK_dim/P_sf"/>
</dbReference>
<dbReference type="InterPro" id="IPR003661">
    <property type="entry name" value="HisK_dim/P_dom"/>
</dbReference>
<evidence type="ECO:0000256" key="1">
    <source>
        <dbReference type="ARBA" id="ARBA00000085"/>
    </source>
</evidence>
<dbReference type="Gene3D" id="3.30.565.10">
    <property type="entry name" value="Histidine kinase-like ATPase, C-terminal domain"/>
    <property type="match status" value="1"/>
</dbReference>
<dbReference type="SMART" id="SM00086">
    <property type="entry name" value="PAC"/>
    <property type="match status" value="2"/>
</dbReference>
<feature type="modified residue" description="4-aspartylphosphate" evidence="7">
    <location>
        <position position="65"/>
    </location>
</feature>
<dbReference type="InterPro" id="IPR005467">
    <property type="entry name" value="His_kinase_dom"/>
</dbReference>
<dbReference type="InterPro" id="IPR052162">
    <property type="entry name" value="Sensor_kinase/Photoreceptor"/>
</dbReference>
<proteinExistence type="predicted"/>
<dbReference type="GO" id="GO:0000155">
    <property type="term" value="F:phosphorelay sensor kinase activity"/>
    <property type="evidence" value="ECO:0007669"/>
    <property type="project" value="InterPro"/>
</dbReference>
<dbReference type="HOGENOM" id="CLU_319282_0_0_3"/>
<dbReference type="InterPro" id="IPR035965">
    <property type="entry name" value="PAS-like_dom_sf"/>
</dbReference>
<dbReference type="eggNOG" id="COG4191">
    <property type="taxonomic scope" value="Bacteria"/>
</dbReference>
<dbReference type="InterPro" id="IPR001610">
    <property type="entry name" value="PAC"/>
</dbReference>
<evidence type="ECO:0000256" key="7">
    <source>
        <dbReference type="PROSITE-ProRule" id="PRU00169"/>
    </source>
</evidence>
<keyword evidence="6" id="KW-0902">Two-component regulatory system</keyword>
<dbReference type="SMART" id="SM00065">
    <property type="entry name" value="GAF"/>
    <property type="match status" value="1"/>
</dbReference>
<organism evidence="13 14">
    <name type="scientific">Coleofasciculus chthonoplastes PCC 7420</name>
    <dbReference type="NCBI Taxonomy" id="118168"/>
    <lineage>
        <taxon>Bacteria</taxon>
        <taxon>Bacillati</taxon>
        <taxon>Cyanobacteriota</taxon>
        <taxon>Cyanophyceae</taxon>
        <taxon>Coleofasciculales</taxon>
        <taxon>Coleofasciculaceae</taxon>
        <taxon>Coleofasciculus</taxon>
    </lineage>
</organism>
<protein>
    <recommendedName>
        <fullName evidence="2">histidine kinase</fullName>
        <ecNumber evidence="2">2.7.13.3</ecNumber>
    </recommendedName>
</protein>
<dbReference type="CDD" id="cd19920">
    <property type="entry name" value="REC_PA4781-like"/>
    <property type="match status" value="1"/>
</dbReference>
<dbReference type="SUPFAM" id="SSF55781">
    <property type="entry name" value="GAF domain-like"/>
    <property type="match status" value="1"/>
</dbReference>
<dbReference type="PRINTS" id="PR00344">
    <property type="entry name" value="BCTRLSENSOR"/>
</dbReference>
<dbReference type="EMBL" id="DS989848">
    <property type="protein sequence ID" value="EDX75790.1"/>
    <property type="molecule type" value="Genomic_DNA"/>
</dbReference>
<dbReference type="InterPro" id="IPR036890">
    <property type="entry name" value="HATPase_C_sf"/>
</dbReference>
<dbReference type="InterPro" id="IPR000700">
    <property type="entry name" value="PAS-assoc_C"/>
</dbReference>
<dbReference type="InterPro" id="IPR003018">
    <property type="entry name" value="GAF"/>
</dbReference>
<evidence type="ECO:0000259" key="12">
    <source>
        <dbReference type="PROSITE" id="PS50113"/>
    </source>
</evidence>
<feature type="domain" description="Response regulatory" evidence="10">
    <location>
        <begin position="16"/>
        <end position="132"/>
    </location>
</feature>
<evidence type="ECO:0000259" key="10">
    <source>
        <dbReference type="PROSITE" id="PS50110"/>
    </source>
</evidence>
<dbReference type="InterPro" id="IPR011006">
    <property type="entry name" value="CheY-like_superfamily"/>
</dbReference>
<keyword evidence="3 7" id="KW-0597">Phosphoprotein</keyword>
<evidence type="ECO:0000256" key="2">
    <source>
        <dbReference type="ARBA" id="ARBA00012438"/>
    </source>
</evidence>
<sequence>MLSQQLSMVLNKPKITILVVDDNPNNLRFLSNVLEKEHYNIQRAICGKLAIHAAISSPPDLILLDIVMADMDGYSVCQCLKTNTKTKDIPIIFLSALTEAAEKVKALKIGGADYITKPFQPEEILVRIEHQLLLQGLQNQLKEQNSLLQQEIRDRQQAENQLRQQARQLSHQNSLLIELAKNKILYQGNLELAFQKITEVTARTLEVERVGIWLYNQQKTHIECLDLFQQSHCKHSTGLSLALANHPLYFNALSEAPLVAVDDVISDPRSGDLLESYLQGLNITSMLDTPLRLGGKTVGVLCIEQIETCRHWTPEEQNFARSIADLTSLLLEVQERQRAEVARKISEEKFAKAFSCSPDPITISTCPDGRYIDVNQSFLNLLGYERKAVIGQTIFDLNLVVNPENMVQFEQLLHRQGSLCNWETEWRTKWGEIITLLLSAEFIDLKGERCVITVGKDITERKRIEEDLRQSEERWQLVLQGNNDGIWDWNLKTEEVFTSERFQEIIGNQNCHDETCKIVHRFDEWISRIHPDDVEQIIETTQNYLQRKIPYYEIEYRLQCQNGDYKWVMCRGQALWDEDGKPQRMVGSLKDICQRKQAEEALHQSIQREQEKSIQLETALAELKRAQTQLIHNEKMSSLGQMVAGVAHEINNPVNFIGGNLMYAKNYFVDLTRLINAYSEAYPHPPDAIQEISEEIDWEFVSEDWQNVIKSMEIGADRIQQIVQSLRIFSRHHESERKTIDIHESIDNTLIILQHRLKASGNRPQIEVIKEYGEIPAITCYASQLNQVFMNLLSNGIDALENKPAPRVIKIHTEMVQKSQSADDNGHKQQPSDFAVIRIADNGAGINADIISQIFDPFFTTKPVGRGTGLGLSISHEIIVEKHQGQLQCVSHPDQGTEFIVEIPIINSKD</sequence>
<dbReference type="Gene3D" id="3.40.50.2300">
    <property type="match status" value="1"/>
</dbReference>
<dbReference type="SUPFAM" id="SSF52172">
    <property type="entry name" value="CheY-like"/>
    <property type="match status" value="1"/>
</dbReference>
<dbReference type="PROSITE" id="PS50112">
    <property type="entry name" value="PAS"/>
    <property type="match status" value="1"/>
</dbReference>
<dbReference type="InterPro" id="IPR000014">
    <property type="entry name" value="PAS"/>
</dbReference>
<dbReference type="SUPFAM" id="SSF55874">
    <property type="entry name" value="ATPase domain of HSP90 chaperone/DNA topoisomerase II/histidine kinase"/>
    <property type="match status" value="1"/>
</dbReference>
<dbReference type="OrthoDB" id="9814202at2"/>
<dbReference type="InterPro" id="IPR003594">
    <property type="entry name" value="HATPase_dom"/>
</dbReference>
<dbReference type="PROSITE" id="PS50113">
    <property type="entry name" value="PAC"/>
    <property type="match status" value="2"/>
</dbReference>
<evidence type="ECO:0000256" key="5">
    <source>
        <dbReference type="ARBA" id="ARBA00022777"/>
    </source>
</evidence>
<dbReference type="eggNOG" id="COG2203">
    <property type="taxonomic scope" value="Bacteria"/>
</dbReference>
<comment type="catalytic activity">
    <reaction evidence="1">
        <text>ATP + protein L-histidine = ADP + protein N-phospho-L-histidine.</text>
        <dbReference type="EC" id="2.7.13.3"/>
    </reaction>
</comment>
<dbReference type="InterPro" id="IPR013655">
    <property type="entry name" value="PAS_fold_3"/>
</dbReference>
<keyword evidence="4" id="KW-0808">Transferase</keyword>
<dbReference type="InterPro" id="IPR004358">
    <property type="entry name" value="Sig_transdc_His_kin-like_C"/>
</dbReference>
<dbReference type="InterPro" id="IPR001789">
    <property type="entry name" value="Sig_transdc_resp-reg_receiver"/>
</dbReference>
<dbReference type="CDD" id="cd00082">
    <property type="entry name" value="HisKA"/>
    <property type="match status" value="1"/>
</dbReference>
<dbReference type="PANTHER" id="PTHR43304:SF1">
    <property type="entry name" value="PAC DOMAIN-CONTAINING PROTEIN"/>
    <property type="match status" value="1"/>
</dbReference>
<dbReference type="RefSeq" id="WP_006100927.1">
    <property type="nucleotide sequence ID" value="NZ_DS989848.1"/>
</dbReference>
<dbReference type="eggNOG" id="COG3706">
    <property type="taxonomic scope" value="Bacteria"/>
</dbReference>
<evidence type="ECO:0000256" key="3">
    <source>
        <dbReference type="ARBA" id="ARBA00022553"/>
    </source>
</evidence>
<evidence type="ECO:0000256" key="6">
    <source>
        <dbReference type="ARBA" id="ARBA00023012"/>
    </source>
</evidence>
<dbReference type="PROSITE" id="PS50110">
    <property type="entry name" value="RESPONSE_REGULATORY"/>
    <property type="match status" value="1"/>
</dbReference>
<dbReference type="Pfam" id="PF08447">
    <property type="entry name" value="PAS_3"/>
    <property type="match status" value="1"/>
</dbReference>
<dbReference type="Gene3D" id="1.10.287.130">
    <property type="match status" value="1"/>
</dbReference>
<evidence type="ECO:0000313" key="14">
    <source>
        <dbReference type="Proteomes" id="UP000003835"/>
    </source>
</evidence>